<dbReference type="Pfam" id="PF00356">
    <property type="entry name" value="LacI"/>
    <property type="match status" value="1"/>
</dbReference>
<reference evidence="6" key="1">
    <citation type="journal article" date="2019" name="Int. J. Syst. Evol. Microbiol.">
        <title>The Global Catalogue of Microorganisms (GCM) 10K type strain sequencing project: providing services to taxonomists for standard genome sequencing and annotation.</title>
        <authorList>
            <consortium name="The Broad Institute Genomics Platform"/>
            <consortium name="The Broad Institute Genome Sequencing Center for Infectious Disease"/>
            <person name="Wu L."/>
            <person name="Ma J."/>
        </authorList>
    </citation>
    <scope>NUCLEOTIDE SEQUENCE [LARGE SCALE GENOMIC DNA]</scope>
    <source>
        <strain evidence="6">JCM 11650</strain>
    </source>
</reference>
<dbReference type="SUPFAM" id="SSF53822">
    <property type="entry name" value="Periplasmic binding protein-like I"/>
    <property type="match status" value="1"/>
</dbReference>
<dbReference type="Proteomes" id="UP001597280">
    <property type="component" value="Unassembled WGS sequence"/>
</dbReference>
<proteinExistence type="predicted"/>
<evidence type="ECO:0000256" key="1">
    <source>
        <dbReference type="ARBA" id="ARBA00023015"/>
    </source>
</evidence>
<dbReference type="InterPro" id="IPR028082">
    <property type="entry name" value="Peripla_BP_I"/>
</dbReference>
<dbReference type="InterPro" id="IPR010982">
    <property type="entry name" value="Lambda_DNA-bd_dom_sf"/>
</dbReference>
<evidence type="ECO:0000313" key="6">
    <source>
        <dbReference type="Proteomes" id="UP001597280"/>
    </source>
</evidence>
<accession>A0ABW4PX83</accession>
<dbReference type="InterPro" id="IPR000843">
    <property type="entry name" value="HTH_LacI"/>
</dbReference>
<evidence type="ECO:0000313" key="5">
    <source>
        <dbReference type="EMBL" id="MFD1834804.1"/>
    </source>
</evidence>
<dbReference type="PANTHER" id="PTHR30146">
    <property type="entry name" value="LACI-RELATED TRANSCRIPTIONAL REPRESSOR"/>
    <property type="match status" value="1"/>
</dbReference>
<dbReference type="SMART" id="SM00354">
    <property type="entry name" value="HTH_LACI"/>
    <property type="match status" value="1"/>
</dbReference>
<sequence>MTTVRRPTIRDVARLAGVSHQTVSRRLRGDPTVSPMLAAHIDNAVAQLDYRPNLVARAMRSRSTGRLAMVLPVGDATSSLQLLSGAYEAAQAAGFAVEVVSLPATELHGRRVVELADSGLYEAVLALTDLPPQHRRSSDGAPIVSAPVYDEHMRGIGPLSEASRMAELVTHLAEHGHRELLHLTGETDHPASVRRREAFERAVRELDLRSAGVVDCRWDPAIAASAVRDLPRDTGVTAVLAGNDTLAAGAVRGAVERGWSVPGDLSVTGWDTQPLSAAMLPALTSVAIDHRRLGADLLTELLRVMGGDAPEMDRPSITQIVWRESTGPARDR</sequence>
<dbReference type="PANTHER" id="PTHR30146:SF109">
    <property type="entry name" value="HTH-TYPE TRANSCRIPTIONAL REGULATOR GALS"/>
    <property type="match status" value="1"/>
</dbReference>
<dbReference type="EMBL" id="JBHUFL010000002">
    <property type="protein sequence ID" value="MFD1834804.1"/>
    <property type="molecule type" value="Genomic_DNA"/>
</dbReference>
<name>A0ABW4PX83_9MICO</name>
<gene>
    <name evidence="5" type="ORF">ACFSDA_06900</name>
</gene>
<dbReference type="Gene3D" id="1.10.260.40">
    <property type="entry name" value="lambda repressor-like DNA-binding domains"/>
    <property type="match status" value="1"/>
</dbReference>
<dbReference type="InterPro" id="IPR046335">
    <property type="entry name" value="LacI/GalR-like_sensor"/>
</dbReference>
<dbReference type="SUPFAM" id="SSF47413">
    <property type="entry name" value="lambda repressor-like DNA-binding domains"/>
    <property type="match status" value="1"/>
</dbReference>
<organism evidence="5 6">
    <name type="scientific">Brachybacterium rhamnosum</name>
    <dbReference type="NCBI Taxonomy" id="173361"/>
    <lineage>
        <taxon>Bacteria</taxon>
        <taxon>Bacillati</taxon>
        <taxon>Actinomycetota</taxon>
        <taxon>Actinomycetes</taxon>
        <taxon>Micrococcales</taxon>
        <taxon>Dermabacteraceae</taxon>
        <taxon>Brachybacterium</taxon>
    </lineage>
</organism>
<keyword evidence="2 5" id="KW-0238">DNA-binding</keyword>
<dbReference type="Pfam" id="PF13377">
    <property type="entry name" value="Peripla_BP_3"/>
    <property type="match status" value="1"/>
</dbReference>
<keyword evidence="3" id="KW-0804">Transcription</keyword>
<evidence type="ECO:0000259" key="4">
    <source>
        <dbReference type="PROSITE" id="PS50932"/>
    </source>
</evidence>
<dbReference type="PROSITE" id="PS50932">
    <property type="entry name" value="HTH_LACI_2"/>
    <property type="match status" value="1"/>
</dbReference>
<dbReference type="Gene3D" id="3.40.50.2300">
    <property type="match status" value="2"/>
</dbReference>
<feature type="domain" description="HTH lacI-type" evidence="4">
    <location>
        <begin position="7"/>
        <end position="61"/>
    </location>
</feature>
<dbReference type="GO" id="GO:0003677">
    <property type="term" value="F:DNA binding"/>
    <property type="evidence" value="ECO:0007669"/>
    <property type="project" value="UniProtKB-KW"/>
</dbReference>
<keyword evidence="6" id="KW-1185">Reference proteome</keyword>
<dbReference type="CDD" id="cd01392">
    <property type="entry name" value="HTH_LacI"/>
    <property type="match status" value="1"/>
</dbReference>
<dbReference type="RefSeq" id="WP_343904013.1">
    <property type="nucleotide sequence ID" value="NZ_BAAAIS010000002.1"/>
</dbReference>
<evidence type="ECO:0000256" key="2">
    <source>
        <dbReference type="ARBA" id="ARBA00023125"/>
    </source>
</evidence>
<protein>
    <submittedName>
        <fullName evidence="5">LacI family DNA-binding transcriptional regulator</fullName>
    </submittedName>
</protein>
<comment type="caution">
    <text evidence="5">The sequence shown here is derived from an EMBL/GenBank/DDBJ whole genome shotgun (WGS) entry which is preliminary data.</text>
</comment>
<keyword evidence="1" id="KW-0805">Transcription regulation</keyword>
<evidence type="ECO:0000256" key="3">
    <source>
        <dbReference type="ARBA" id="ARBA00023163"/>
    </source>
</evidence>